<accession>A0A2P2QJX0</accession>
<evidence type="ECO:0000313" key="1">
    <source>
        <dbReference type="EMBL" id="MBX67177.1"/>
    </source>
</evidence>
<dbReference type="EMBL" id="GGEC01086693">
    <property type="protein sequence ID" value="MBX67177.1"/>
    <property type="molecule type" value="Transcribed_RNA"/>
</dbReference>
<organism evidence="1">
    <name type="scientific">Rhizophora mucronata</name>
    <name type="common">Asiatic mangrove</name>
    <dbReference type="NCBI Taxonomy" id="61149"/>
    <lineage>
        <taxon>Eukaryota</taxon>
        <taxon>Viridiplantae</taxon>
        <taxon>Streptophyta</taxon>
        <taxon>Embryophyta</taxon>
        <taxon>Tracheophyta</taxon>
        <taxon>Spermatophyta</taxon>
        <taxon>Magnoliopsida</taxon>
        <taxon>eudicotyledons</taxon>
        <taxon>Gunneridae</taxon>
        <taxon>Pentapetalae</taxon>
        <taxon>rosids</taxon>
        <taxon>fabids</taxon>
        <taxon>Malpighiales</taxon>
        <taxon>Rhizophoraceae</taxon>
        <taxon>Rhizophora</taxon>
    </lineage>
</organism>
<sequence>MSHYFSYLDSTSDHETSNFYASLRHKSL</sequence>
<protein>
    <submittedName>
        <fullName evidence="1">Uncharacterized protein</fullName>
    </submittedName>
</protein>
<proteinExistence type="predicted"/>
<reference evidence="1" key="1">
    <citation type="submission" date="2018-02" db="EMBL/GenBank/DDBJ databases">
        <title>Rhizophora mucronata_Transcriptome.</title>
        <authorList>
            <person name="Meera S.P."/>
            <person name="Sreeshan A."/>
            <person name="Augustine A."/>
        </authorList>
    </citation>
    <scope>NUCLEOTIDE SEQUENCE</scope>
    <source>
        <tissue evidence="1">Leaf</tissue>
    </source>
</reference>
<name>A0A2P2QJX0_RHIMU</name>
<dbReference type="AlphaFoldDB" id="A0A2P2QJX0"/>